<dbReference type="OrthoDB" id="327733at2"/>
<evidence type="ECO:0000313" key="4">
    <source>
        <dbReference type="Proteomes" id="UP000308705"/>
    </source>
</evidence>
<comment type="caution">
    <text evidence="3">The sequence shown here is derived from an EMBL/GenBank/DDBJ whole genome shotgun (WGS) entry which is preliminary data.</text>
</comment>
<reference evidence="3 4" key="1">
    <citation type="submission" date="2019-04" db="EMBL/GenBank/DDBJ databases">
        <title>Herbidospora sp. NEAU-GS14.nov., a novel actinomycete isolated from soil.</title>
        <authorList>
            <person name="Han L."/>
        </authorList>
    </citation>
    <scope>NUCLEOTIDE SEQUENCE [LARGE SCALE GENOMIC DNA]</scope>
    <source>
        <strain evidence="3 4">NEAU-GS14</strain>
    </source>
</reference>
<dbReference type="InterPro" id="IPR052900">
    <property type="entry name" value="Phospholipid_Metab_Enz"/>
</dbReference>
<feature type="domain" description="Phospholipase D N-terminal" evidence="2">
    <location>
        <begin position="38"/>
        <end position="135"/>
    </location>
</feature>
<accession>A0A4U3MIL9</accession>
<feature type="domain" description="PhoD-like phosphatase metallophosphatase" evidence="1">
    <location>
        <begin position="145"/>
        <end position="478"/>
    </location>
</feature>
<dbReference type="InterPro" id="IPR006311">
    <property type="entry name" value="TAT_signal"/>
</dbReference>
<organism evidence="3 4">
    <name type="scientific">Herbidospora galbida</name>
    <dbReference type="NCBI Taxonomy" id="2575442"/>
    <lineage>
        <taxon>Bacteria</taxon>
        <taxon>Bacillati</taxon>
        <taxon>Actinomycetota</taxon>
        <taxon>Actinomycetes</taxon>
        <taxon>Streptosporangiales</taxon>
        <taxon>Streptosporangiaceae</taxon>
        <taxon>Herbidospora</taxon>
    </lineage>
</organism>
<name>A0A4U3MIL9_9ACTN</name>
<dbReference type="Gene3D" id="2.60.40.380">
    <property type="entry name" value="Purple acid phosphatase-like, N-terminal"/>
    <property type="match status" value="1"/>
</dbReference>
<dbReference type="Pfam" id="PF09423">
    <property type="entry name" value="PhoD"/>
    <property type="match status" value="1"/>
</dbReference>
<sequence>MSDVQRRSFISGVLLAAAAPALPSLPSRALKTDPFAVGVASGDPSPDGFVLWTRLVIDPYGADGRGSMPSRDVEVKWQVSTDEKFATIVRDGTATASARSAHSVHVELEGLQPGREYFYRFRAENSVSPVGRTRTSPAVMSPLTFAIAACAHWEHGYYTAYRRLAEQEPDLVVHLGDYMYEYQPNGYTAPFGNIRTHSGGVKCATLADYRMRHAQYKSDPDLQAAHAVAPWLVAFDDHEIENNWAADVSASDAPAFDQRRAVAFQAYYENMPLRRAGVPKGASITINRRVSWGPLARFHLLDTRQFRDDQACEDGVRAGCDDRLDSGRTLLGKAQHSWLVDGLRDSPAQWNLVGQQIVMTQKDLKVGPGREANLDSWDGYAAERDQLLRGMAGVRNPVVLTGDAHIHHAAELRTDFDDPETNVGVELVATSIASDGDGYRDTERMSALRAENPHIKYLDQRRGYILARLSEQELVADFRTLDYISRRGAPAKTSARFTVPAGERRFA</sequence>
<dbReference type="Gene3D" id="3.60.21.70">
    <property type="entry name" value="PhoD-like phosphatase"/>
    <property type="match status" value="1"/>
</dbReference>
<evidence type="ECO:0000259" key="2">
    <source>
        <dbReference type="Pfam" id="PF16655"/>
    </source>
</evidence>
<dbReference type="PANTHER" id="PTHR43606">
    <property type="entry name" value="PHOSPHATASE, PUTATIVE (AFU_ORTHOLOGUE AFUA_6G08710)-RELATED"/>
    <property type="match status" value="1"/>
</dbReference>
<dbReference type="SUPFAM" id="SSF56300">
    <property type="entry name" value="Metallo-dependent phosphatases"/>
    <property type="match status" value="1"/>
</dbReference>
<dbReference type="AlphaFoldDB" id="A0A4U3MIL9"/>
<evidence type="ECO:0000313" key="3">
    <source>
        <dbReference type="EMBL" id="TKK89338.1"/>
    </source>
</evidence>
<dbReference type="InterPro" id="IPR018946">
    <property type="entry name" value="PhoD-like_MPP"/>
</dbReference>
<dbReference type="CDD" id="cd07389">
    <property type="entry name" value="MPP_PhoD"/>
    <property type="match status" value="1"/>
</dbReference>
<dbReference type="InterPro" id="IPR029052">
    <property type="entry name" value="Metallo-depent_PP-like"/>
</dbReference>
<dbReference type="Pfam" id="PF16655">
    <property type="entry name" value="PhoD_N"/>
    <property type="match status" value="1"/>
</dbReference>
<dbReference type="Proteomes" id="UP000308705">
    <property type="component" value="Unassembled WGS sequence"/>
</dbReference>
<protein>
    <submittedName>
        <fullName evidence="3">Alkaline phosphatase</fullName>
    </submittedName>
</protein>
<dbReference type="InterPro" id="IPR032093">
    <property type="entry name" value="PhoD_N"/>
</dbReference>
<evidence type="ECO:0000259" key="1">
    <source>
        <dbReference type="Pfam" id="PF09423"/>
    </source>
</evidence>
<proteinExistence type="predicted"/>
<gene>
    <name evidence="3" type="ORF">FDA94_10435</name>
</gene>
<keyword evidence="4" id="KW-1185">Reference proteome</keyword>
<dbReference type="PROSITE" id="PS51318">
    <property type="entry name" value="TAT"/>
    <property type="match status" value="1"/>
</dbReference>
<dbReference type="InterPro" id="IPR038607">
    <property type="entry name" value="PhoD-like_sf"/>
</dbReference>
<dbReference type="EMBL" id="SZQA01000007">
    <property type="protein sequence ID" value="TKK89338.1"/>
    <property type="molecule type" value="Genomic_DNA"/>
</dbReference>
<dbReference type="PANTHER" id="PTHR43606:SF2">
    <property type="entry name" value="ALKALINE PHOSPHATASE FAMILY PROTEIN (AFU_ORTHOLOGUE AFUA_5G03860)"/>
    <property type="match status" value="1"/>
</dbReference>